<evidence type="ECO:0000256" key="1">
    <source>
        <dbReference type="ARBA" id="ARBA00018672"/>
    </source>
</evidence>
<feature type="modified residue" description="4-aspartylphosphate" evidence="8">
    <location>
        <position position="52"/>
    </location>
</feature>
<dbReference type="SUPFAM" id="SSF52172">
    <property type="entry name" value="CheY-like"/>
    <property type="match status" value="1"/>
</dbReference>
<dbReference type="GO" id="GO:0000160">
    <property type="term" value="P:phosphorelay signal transduction system"/>
    <property type="evidence" value="ECO:0007669"/>
    <property type="project" value="UniProtKB-KW"/>
</dbReference>
<dbReference type="InterPro" id="IPR011990">
    <property type="entry name" value="TPR-like_helical_dom_sf"/>
</dbReference>
<keyword evidence="6" id="KW-0804">Transcription</keyword>
<evidence type="ECO:0000256" key="4">
    <source>
        <dbReference type="ARBA" id="ARBA00023015"/>
    </source>
</evidence>
<dbReference type="SUPFAM" id="SSF48452">
    <property type="entry name" value="TPR-like"/>
    <property type="match status" value="1"/>
</dbReference>
<keyword evidence="11" id="KW-1185">Reference proteome</keyword>
<dbReference type="EMBL" id="JAEEGB010000009">
    <property type="protein sequence ID" value="MBI6872849.1"/>
    <property type="molecule type" value="Genomic_DNA"/>
</dbReference>
<proteinExistence type="predicted"/>
<evidence type="ECO:0000256" key="6">
    <source>
        <dbReference type="ARBA" id="ARBA00023163"/>
    </source>
</evidence>
<comment type="function">
    <text evidence="7">May play the central regulatory role in sporulation. It may be an element of the effector pathway responsible for the activation of sporulation genes in response to nutritional stress. Spo0A may act in concert with spo0H (a sigma factor) to control the expression of some genes that are critical to the sporulation process.</text>
</comment>
<evidence type="ECO:0000256" key="5">
    <source>
        <dbReference type="ARBA" id="ARBA00023125"/>
    </source>
</evidence>
<dbReference type="FunFam" id="3.40.50.2300:FF:000001">
    <property type="entry name" value="DNA-binding response regulator PhoB"/>
    <property type="match status" value="1"/>
</dbReference>
<dbReference type="Gene3D" id="1.25.40.10">
    <property type="entry name" value="Tetratricopeptide repeat domain"/>
    <property type="match status" value="1"/>
</dbReference>
<reference evidence="10" key="1">
    <citation type="submission" date="2020-12" db="EMBL/GenBank/DDBJ databases">
        <title>Clostridium thailandense sp. nov., a novel acetogenic bacterium isolated from peat land soil in Thailand.</title>
        <authorList>
            <person name="Chaikitkaew S."/>
            <person name="Birkeland N.K."/>
        </authorList>
    </citation>
    <scope>NUCLEOTIDE SEQUENCE</scope>
    <source>
        <strain evidence="10">DSM 17425</strain>
    </source>
</reference>
<keyword evidence="2 8" id="KW-0597">Phosphoprotein</keyword>
<gene>
    <name evidence="10" type="ORF">I6U51_08990</name>
</gene>
<protein>
    <recommendedName>
        <fullName evidence="1">Stage 0 sporulation protein A homolog</fullName>
    </recommendedName>
</protein>
<sequence>MKKVLVVDDTKNIRMLLTTCLEIEGYEIITAANGYEALEIIQNTNIDIIFLDIKMPELSGTEVLRKIRSIGINTPVIIMTAFATVKNAIDCTRLGAVVYLQKPFTTEKIKSILKQIQDLDENNIDNIIVSAQKLISNGELDDAIRLLKKSISINPQCGEAYYLMGNIYKIKGDSEKSGQFFDVAKIFNYRP</sequence>
<keyword evidence="4" id="KW-0805">Transcription regulation</keyword>
<dbReference type="SMART" id="SM00448">
    <property type="entry name" value="REC"/>
    <property type="match status" value="1"/>
</dbReference>
<dbReference type="PROSITE" id="PS50110">
    <property type="entry name" value="RESPONSE_REGULATORY"/>
    <property type="match status" value="1"/>
</dbReference>
<evidence type="ECO:0000313" key="10">
    <source>
        <dbReference type="EMBL" id="MBI6872849.1"/>
    </source>
</evidence>
<dbReference type="InterPro" id="IPR050595">
    <property type="entry name" value="Bact_response_regulator"/>
</dbReference>
<dbReference type="CDD" id="cd00156">
    <property type="entry name" value="REC"/>
    <property type="match status" value="1"/>
</dbReference>
<evidence type="ECO:0000256" key="8">
    <source>
        <dbReference type="PROSITE-ProRule" id="PRU00169"/>
    </source>
</evidence>
<evidence type="ECO:0000313" key="11">
    <source>
        <dbReference type="Proteomes" id="UP000622687"/>
    </source>
</evidence>
<organism evidence="10 11">
    <name type="scientific">Clostridium aciditolerans</name>
    <dbReference type="NCBI Taxonomy" id="339861"/>
    <lineage>
        <taxon>Bacteria</taxon>
        <taxon>Bacillati</taxon>
        <taxon>Bacillota</taxon>
        <taxon>Clostridia</taxon>
        <taxon>Eubacteriales</taxon>
        <taxon>Clostridiaceae</taxon>
        <taxon>Clostridium</taxon>
    </lineage>
</organism>
<evidence type="ECO:0000256" key="7">
    <source>
        <dbReference type="ARBA" id="ARBA00024867"/>
    </source>
</evidence>
<keyword evidence="3" id="KW-0902">Two-component regulatory system</keyword>
<dbReference type="InterPro" id="IPR011006">
    <property type="entry name" value="CheY-like_superfamily"/>
</dbReference>
<dbReference type="InterPro" id="IPR019734">
    <property type="entry name" value="TPR_rpt"/>
</dbReference>
<evidence type="ECO:0000256" key="3">
    <source>
        <dbReference type="ARBA" id="ARBA00023012"/>
    </source>
</evidence>
<dbReference type="Gene3D" id="3.40.50.2300">
    <property type="match status" value="1"/>
</dbReference>
<dbReference type="Pfam" id="PF00072">
    <property type="entry name" value="Response_reg"/>
    <property type="match status" value="1"/>
</dbReference>
<evidence type="ECO:0000256" key="2">
    <source>
        <dbReference type="ARBA" id="ARBA00022553"/>
    </source>
</evidence>
<accession>A0A934M144</accession>
<comment type="caution">
    <text evidence="10">The sequence shown here is derived from an EMBL/GenBank/DDBJ whole genome shotgun (WGS) entry which is preliminary data.</text>
</comment>
<dbReference type="PANTHER" id="PTHR44591:SF3">
    <property type="entry name" value="RESPONSE REGULATORY DOMAIN-CONTAINING PROTEIN"/>
    <property type="match status" value="1"/>
</dbReference>
<dbReference type="AlphaFoldDB" id="A0A934M144"/>
<dbReference type="InterPro" id="IPR001789">
    <property type="entry name" value="Sig_transdc_resp-reg_receiver"/>
</dbReference>
<dbReference type="Proteomes" id="UP000622687">
    <property type="component" value="Unassembled WGS sequence"/>
</dbReference>
<dbReference type="RefSeq" id="WP_211142339.1">
    <property type="nucleotide sequence ID" value="NZ_JAEEGB010000009.1"/>
</dbReference>
<dbReference type="PANTHER" id="PTHR44591">
    <property type="entry name" value="STRESS RESPONSE REGULATOR PROTEIN 1"/>
    <property type="match status" value="1"/>
</dbReference>
<name>A0A934M144_9CLOT</name>
<keyword evidence="5" id="KW-0238">DNA-binding</keyword>
<dbReference type="GO" id="GO:0003677">
    <property type="term" value="F:DNA binding"/>
    <property type="evidence" value="ECO:0007669"/>
    <property type="project" value="UniProtKB-KW"/>
</dbReference>
<feature type="domain" description="Response regulatory" evidence="9">
    <location>
        <begin position="3"/>
        <end position="117"/>
    </location>
</feature>
<dbReference type="Pfam" id="PF13181">
    <property type="entry name" value="TPR_8"/>
    <property type="match status" value="1"/>
</dbReference>
<evidence type="ECO:0000259" key="9">
    <source>
        <dbReference type="PROSITE" id="PS50110"/>
    </source>
</evidence>